<dbReference type="AlphaFoldDB" id="A0AAD5KB13"/>
<name>A0AAD5KB13_9FUNG</name>
<sequence length="67" mass="7804">RMCILSCGLLTILYKISKIIIVPLPMWHIPRVSTIDWFWSIIKGESVDMRSKRLLMSLMDKHGLCSK</sequence>
<protein>
    <submittedName>
        <fullName evidence="1">Uncharacterized protein</fullName>
    </submittedName>
</protein>
<reference evidence="1" key="2">
    <citation type="submission" date="2023-02" db="EMBL/GenBank/DDBJ databases">
        <authorList>
            <consortium name="DOE Joint Genome Institute"/>
            <person name="Mondo S.J."/>
            <person name="Chang Y."/>
            <person name="Wang Y."/>
            <person name="Ahrendt S."/>
            <person name="Andreopoulos W."/>
            <person name="Barry K."/>
            <person name="Beard J."/>
            <person name="Benny G.L."/>
            <person name="Blankenship S."/>
            <person name="Bonito G."/>
            <person name="Cuomo C."/>
            <person name="Desiro A."/>
            <person name="Gervers K.A."/>
            <person name="Hundley H."/>
            <person name="Kuo A."/>
            <person name="LaButti K."/>
            <person name="Lang B.F."/>
            <person name="Lipzen A."/>
            <person name="O'Donnell K."/>
            <person name="Pangilinan J."/>
            <person name="Reynolds N."/>
            <person name="Sandor L."/>
            <person name="Smith M.W."/>
            <person name="Tsang A."/>
            <person name="Grigoriev I.V."/>
            <person name="Stajich J.E."/>
            <person name="Spatafora J.W."/>
        </authorList>
    </citation>
    <scope>NUCLEOTIDE SEQUENCE</scope>
    <source>
        <strain evidence="1">RSA 2281</strain>
    </source>
</reference>
<feature type="non-terminal residue" evidence="1">
    <location>
        <position position="1"/>
    </location>
</feature>
<evidence type="ECO:0000313" key="1">
    <source>
        <dbReference type="EMBL" id="KAI9264061.1"/>
    </source>
</evidence>
<reference evidence="1" key="1">
    <citation type="journal article" date="2022" name="IScience">
        <title>Evolution of zygomycete secretomes and the origins of terrestrial fungal ecologies.</title>
        <authorList>
            <person name="Chang Y."/>
            <person name="Wang Y."/>
            <person name="Mondo S."/>
            <person name="Ahrendt S."/>
            <person name="Andreopoulos W."/>
            <person name="Barry K."/>
            <person name="Beard J."/>
            <person name="Benny G.L."/>
            <person name="Blankenship S."/>
            <person name="Bonito G."/>
            <person name="Cuomo C."/>
            <person name="Desiro A."/>
            <person name="Gervers K.A."/>
            <person name="Hundley H."/>
            <person name="Kuo A."/>
            <person name="LaButti K."/>
            <person name="Lang B.F."/>
            <person name="Lipzen A."/>
            <person name="O'Donnell K."/>
            <person name="Pangilinan J."/>
            <person name="Reynolds N."/>
            <person name="Sandor L."/>
            <person name="Smith M.E."/>
            <person name="Tsang A."/>
            <person name="Grigoriev I.V."/>
            <person name="Stajich J.E."/>
            <person name="Spatafora J.W."/>
        </authorList>
    </citation>
    <scope>NUCLEOTIDE SEQUENCE</scope>
    <source>
        <strain evidence="1">RSA 2281</strain>
    </source>
</reference>
<dbReference type="Proteomes" id="UP001209540">
    <property type="component" value="Unassembled WGS sequence"/>
</dbReference>
<feature type="non-terminal residue" evidence="1">
    <location>
        <position position="67"/>
    </location>
</feature>
<dbReference type="EMBL" id="JAIXMP010000012">
    <property type="protein sequence ID" value="KAI9264061.1"/>
    <property type="molecule type" value="Genomic_DNA"/>
</dbReference>
<gene>
    <name evidence="1" type="ORF">BDA99DRAFT_416165</name>
</gene>
<comment type="caution">
    <text evidence="1">The sequence shown here is derived from an EMBL/GenBank/DDBJ whole genome shotgun (WGS) entry which is preliminary data.</text>
</comment>
<organism evidence="1 2">
    <name type="scientific">Phascolomyces articulosus</name>
    <dbReference type="NCBI Taxonomy" id="60185"/>
    <lineage>
        <taxon>Eukaryota</taxon>
        <taxon>Fungi</taxon>
        <taxon>Fungi incertae sedis</taxon>
        <taxon>Mucoromycota</taxon>
        <taxon>Mucoromycotina</taxon>
        <taxon>Mucoromycetes</taxon>
        <taxon>Mucorales</taxon>
        <taxon>Lichtheimiaceae</taxon>
        <taxon>Phascolomyces</taxon>
    </lineage>
</organism>
<keyword evidence="2" id="KW-1185">Reference proteome</keyword>
<evidence type="ECO:0000313" key="2">
    <source>
        <dbReference type="Proteomes" id="UP001209540"/>
    </source>
</evidence>
<proteinExistence type="predicted"/>
<accession>A0AAD5KB13</accession>